<organism evidence="1">
    <name type="scientific">viral metagenome</name>
    <dbReference type="NCBI Taxonomy" id="1070528"/>
    <lineage>
        <taxon>unclassified sequences</taxon>
        <taxon>metagenomes</taxon>
        <taxon>organismal metagenomes</taxon>
    </lineage>
</organism>
<protein>
    <submittedName>
        <fullName evidence="1">Uncharacterized protein</fullName>
    </submittedName>
</protein>
<name>A0A6C0DRU8_9ZZZZ</name>
<evidence type="ECO:0000313" key="1">
    <source>
        <dbReference type="EMBL" id="QHT19010.1"/>
    </source>
</evidence>
<proteinExistence type="predicted"/>
<dbReference type="AlphaFoldDB" id="A0A6C0DRU8"/>
<dbReference type="EMBL" id="MN739661">
    <property type="protein sequence ID" value="QHT19010.1"/>
    <property type="molecule type" value="Genomic_DNA"/>
</dbReference>
<reference evidence="1" key="1">
    <citation type="journal article" date="2020" name="Nature">
        <title>Giant virus diversity and host interactions through global metagenomics.</title>
        <authorList>
            <person name="Schulz F."/>
            <person name="Roux S."/>
            <person name="Paez-Espino D."/>
            <person name="Jungbluth S."/>
            <person name="Walsh D.A."/>
            <person name="Denef V.J."/>
            <person name="McMahon K.D."/>
            <person name="Konstantinidis K.T."/>
            <person name="Eloe-Fadrosh E.A."/>
            <person name="Kyrpides N.C."/>
            <person name="Woyke T."/>
        </authorList>
    </citation>
    <scope>NUCLEOTIDE SEQUENCE</scope>
    <source>
        <strain evidence="1">GVMAG-M-3300023174-49</strain>
    </source>
</reference>
<sequence length="120" mass="13428">MGDVTDPWRRPPYSDEFQAFYNDMKTVMTTVGHLYINIYNDASGNSVANDSNGNPIQHRLVSYIIYTYSGAEVTTSQSDFGGMHLAFSDGSLIQFPNSATLIYYWYTIDGITPSVIKAFT</sequence>
<accession>A0A6C0DRU8</accession>